<organism evidence="4 5">
    <name type="scientific">Natronospira proteinivora</name>
    <dbReference type="NCBI Taxonomy" id="1807133"/>
    <lineage>
        <taxon>Bacteria</taxon>
        <taxon>Pseudomonadati</taxon>
        <taxon>Pseudomonadota</taxon>
        <taxon>Gammaproteobacteria</taxon>
        <taxon>Natronospirales</taxon>
        <taxon>Natronospiraceae</taxon>
        <taxon>Natronospira</taxon>
    </lineage>
</organism>
<dbReference type="EMBL" id="JALJYF010000002">
    <property type="protein sequence ID" value="MCP1728433.1"/>
    <property type="molecule type" value="Genomic_DNA"/>
</dbReference>
<sequence>MVTRDERCLILGRGAMGRMFEGLLRHRLHVETWDRDPDSGTETAPLENQLADAQVLILAVPAKPHDELLRRVAAALPEGLLCLTIAKGLDGEGRTPVQRMAEHLGEACDWGALYGPMIARDLSEGRPGFALGAANGDVAGERIQSLFAKTRLHVQASRDTHGAAWAAILKNVYVPLIGMAQGLGMGDNVRGYLVTAALAELARIVERMGGDAATAYSLAGLGDLVTTATSLSSHHRSLGEDMAQGDRSMLADKNGYIRSEGVHTAAMVAKHGLLPLDDYPLFALTHALFEDSSDMESRILSMLGQLE</sequence>
<feature type="domain" description="Glycerol-3-phosphate dehydrogenase NAD-dependent N-terminal" evidence="2">
    <location>
        <begin position="42"/>
        <end position="127"/>
    </location>
</feature>
<reference evidence="4 5" key="1">
    <citation type="submission" date="2022-03" db="EMBL/GenBank/DDBJ databases">
        <title>Genomic Encyclopedia of Type Strains, Phase III (KMG-III): the genomes of soil and plant-associated and newly described type strains.</title>
        <authorList>
            <person name="Whitman W."/>
        </authorList>
    </citation>
    <scope>NUCLEOTIDE SEQUENCE [LARGE SCALE GENOMIC DNA]</scope>
    <source>
        <strain evidence="4 5">BSker1</strain>
    </source>
</reference>
<dbReference type="Gene3D" id="3.40.50.720">
    <property type="entry name" value="NAD(P)-binding Rossmann-like Domain"/>
    <property type="match status" value="1"/>
</dbReference>
<evidence type="ECO:0000256" key="1">
    <source>
        <dbReference type="ARBA" id="ARBA00023002"/>
    </source>
</evidence>
<dbReference type="InterPro" id="IPR013328">
    <property type="entry name" value="6PGD_dom2"/>
</dbReference>
<dbReference type="InterPro" id="IPR011128">
    <property type="entry name" value="G3P_DH_NAD-dep_N"/>
</dbReference>
<dbReference type="RefSeq" id="WP_253450567.1">
    <property type="nucleotide sequence ID" value="NZ_JALJYF010000002.1"/>
</dbReference>
<dbReference type="Pfam" id="PF07479">
    <property type="entry name" value="NAD_Gly3P_dh_C"/>
    <property type="match status" value="1"/>
</dbReference>
<dbReference type="SUPFAM" id="SSF48179">
    <property type="entry name" value="6-phosphogluconate dehydrogenase C-terminal domain-like"/>
    <property type="match status" value="1"/>
</dbReference>
<dbReference type="PANTHER" id="PTHR11728:SF1">
    <property type="entry name" value="GLYCEROL-3-PHOSPHATE DEHYDROGENASE [NAD(+)] 2, CHLOROPLASTIC"/>
    <property type="match status" value="1"/>
</dbReference>
<proteinExistence type="predicted"/>
<evidence type="ECO:0000259" key="3">
    <source>
        <dbReference type="Pfam" id="PF07479"/>
    </source>
</evidence>
<comment type="caution">
    <text evidence="4">The sequence shown here is derived from an EMBL/GenBank/DDBJ whole genome shotgun (WGS) entry which is preliminary data.</text>
</comment>
<keyword evidence="5" id="KW-1185">Reference proteome</keyword>
<dbReference type="InterPro" id="IPR008927">
    <property type="entry name" value="6-PGluconate_DH-like_C_sf"/>
</dbReference>
<evidence type="ECO:0000313" key="4">
    <source>
        <dbReference type="EMBL" id="MCP1728433.1"/>
    </source>
</evidence>
<feature type="domain" description="Glycerol-3-phosphate dehydrogenase NAD-dependent C-terminal" evidence="3">
    <location>
        <begin position="159"/>
        <end position="295"/>
    </location>
</feature>
<accession>A0ABT1GDJ3</accession>
<protein>
    <submittedName>
        <fullName evidence="4">Glycerol-3-phosphate dehydrogenase (NAD(P)+)</fullName>
        <ecNumber evidence="4">1.1.1.94</ecNumber>
    </submittedName>
</protein>
<dbReference type="SUPFAM" id="SSF51735">
    <property type="entry name" value="NAD(P)-binding Rossmann-fold domains"/>
    <property type="match status" value="1"/>
</dbReference>
<evidence type="ECO:0000259" key="2">
    <source>
        <dbReference type="Pfam" id="PF01210"/>
    </source>
</evidence>
<dbReference type="Gene3D" id="1.10.1040.10">
    <property type="entry name" value="N-(1-d-carboxylethyl)-l-norvaline Dehydrogenase, domain 2"/>
    <property type="match status" value="1"/>
</dbReference>
<dbReference type="InterPro" id="IPR006109">
    <property type="entry name" value="G3P_DH_NAD-dep_C"/>
</dbReference>
<dbReference type="EC" id="1.1.1.94" evidence="4"/>
<keyword evidence="1 4" id="KW-0560">Oxidoreductase</keyword>
<dbReference type="Pfam" id="PF01210">
    <property type="entry name" value="NAD_Gly3P_dh_N"/>
    <property type="match status" value="1"/>
</dbReference>
<dbReference type="PANTHER" id="PTHR11728">
    <property type="entry name" value="GLYCEROL-3-PHOSPHATE DEHYDROGENASE"/>
    <property type="match status" value="1"/>
</dbReference>
<gene>
    <name evidence="4" type="ORF">J2T60_002433</name>
</gene>
<name>A0ABT1GDJ3_9GAMM</name>
<dbReference type="InterPro" id="IPR036291">
    <property type="entry name" value="NAD(P)-bd_dom_sf"/>
</dbReference>
<dbReference type="Proteomes" id="UP001523550">
    <property type="component" value="Unassembled WGS sequence"/>
</dbReference>
<evidence type="ECO:0000313" key="5">
    <source>
        <dbReference type="Proteomes" id="UP001523550"/>
    </source>
</evidence>
<dbReference type="GO" id="GO:0047952">
    <property type="term" value="F:glycerol-3-phosphate dehydrogenase [NAD(P)+] activity"/>
    <property type="evidence" value="ECO:0007669"/>
    <property type="project" value="UniProtKB-EC"/>
</dbReference>